<organism evidence="2 3">
    <name type="scientific">Clarias magur</name>
    <name type="common">Asian catfish</name>
    <name type="synonym">Macropteronotus magur</name>
    <dbReference type="NCBI Taxonomy" id="1594786"/>
    <lineage>
        <taxon>Eukaryota</taxon>
        <taxon>Metazoa</taxon>
        <taxon>Chordata</taxon>
        <taxon>Craniata</taxon>
        <taxon>Vertebrata</taxon>
        <taxon>Euteleostomi</taxon>
        <taxon>Actinopterygii</taxon>
        <taxon>Neopterygii</taxon>
        <taxon>Teleostei</taxon>
        <taxon>Ostariophysi</taxon>
        <taxon>Siluriformes</taxon>
        <taxon>Clariidae</taxon>
        <taxon>Clarias</taxon>
    </lineage>
</organism>
<feature type="non-terminal residue" evidence="2">
    <location>
        <position position="51"/>
    </location>
</feature>
<dbReference type="EMBL" id="QNUK01000677">
    <property type="protein sequence ID" value="KAF5890503.1"/>
    <property type="molecule type" value="Genomic_DNA"/>
</dbReference>
<proteinExistence type="predicted"/>
<protein>
    <submittedName>
        <fullName evidence="2">Uncharacterized protein</fullName>
    </submittedName>
</protein>
<evidence type="ECO:0000256" key="1">
    <source>
        <dbReference type="SAM" id="MobiDB-lite"/>
    </source>
</evidence>
<keyword evidence="3" id="KW-1185">Reference proteome</keyword>
<name>A0A8J4THC5_CLAMG</name>
<comment type="caution">
    <text evidence="2">The sequence shown here is derived from an EMBL/GenBank/DDBJ whole genome shotgun (WGS) entry which is preliminary data.</text>
</comment>
<sequence>MVLVFIAHGVCGEGIDGVTLERPEQTWLPANVAEPSRAELGDRRSSSSSVP</sequence>
<dbReference type="Proteomes" id="UP000727407">
    <property type="component" value="Unassembled WGS sequence"/>
</dbReference>
<feature type="region of interest" description="Disordered" evidence="1">
    <location>
        <begin position="29"/>
        <end position="51"/>
    </location>
</feature>
<reference evidence="2" key="1">
    <citation type="submission" date="2020-07" db="EMBL/GenBank/DDBJ databases">
        <title>Clarias magur genome sequencing, assembly and annotation.</title>
        <authorList>
            <person name="Kushwaha B."/>
            <person name="Kumar R."/>
            <person name="Das P."/>
            <person name="Joshi C.G."/>
            <person name="Kumar D."/>
            <person name="Nagpure N.S."/>
            <person name="Pandey M."/>
            <person name="Agarwal S."/>
            <person name="Srivastava S."/>
            <person name="Singh M."/>
            <person name="Sahoo L."/>
            <person name="Jayasankar P."/>
            <person name="Meher P.K."/>
            <person name="Koringa P.G."/>
            <person name="Iquebal M.A."/>
            <person name="Das S.P."/>
            <person name="Bit A."/>
            <person name="Patnaik S."/>
            <person name="Patel N."/>
            <person name="Shah T.M."/>
            <person name="Hinsu A."/>
            <person name="Jena J.K."/>
        </authorList>
    </citation>
    <scope>NUCLEOTIDE SEQUENCE</scope>
    <source>
        <strain evidence="2">CIFAMagur01</strain>
        <tissue evidence="2">Testis</tissue>
    </source>
</reference>
<evidence type="ECO:0000313" key="2">
    <source>
        <dbReference type="EMBL" id="KAF5890503.1"/>
    </source>
</evidence>
<feature type="compositionally biased region" description="Basic and acidic residues" evidence="1">
    <location>
        <begin position="36"/>
        <end position="45"/>
    </location>
</feature>
<accession>A0A8J4THC5</accession>
<gene>
    <name evidence="2" type="ORF">DAT39_019795</name>
</gene>
<evidence type="ECO:0000313" key="3">
    <source>
        <dbReference type="Proteomes" id="UP000727407"/>
    </source>
</evidence>
<dbReference type="AlphaFoldDB" id="A0A8J4THC5"/>